<feature type="transmembrane region" description="Helical" evidence="4">
    <location>
        <begin position="212"/>
        <end position="236"/>
    </location>
</feature>
<accession>A0ABU6HF38</accession>
<sequence length="623" mass="68668">MPDSIPDRISAQDSVRRLGLRPGVPMARLLMDAGAASPRQMLTALGDAKRTGASLDQVMLSQGLASPEDTLASQAVHHGVLVVDPVTVPPDPTLAGMIDPEFSLQHAFLPWARIGDTVLIATARPEEFAATCARLPTGIGPLRMALALESDLQAVIAERHAHDLARAAETWVRAEESCRDFRELSGRRLAVLATAGGGMGLALILWPQLFFAVAVGLAMLSLIVSQILKIAAAFAGQAHVPPDNRRIVPARYPMVSVLVPLLHEKDIASTLIRRLSRLSYPKSRLEVLLVLEAADDQTKAVLAHTNLPGWMRVIEVPPGSVTTKPRALNYAYRFSKGEIVGIYDAEDAPDPHQLELIAARFETAPPEVACLQGALDFYNPRANWLSRCFTIEYAAWFRVLLPGLARLGFAIPLGGTTVFFRRHVLEEVRGWDAHNVTEDADLGIRLARYGYRTEVVPTVTREEANNRPLSWVKQRSRWLKGYLVTYLVHMRSPRRLLSDLGPWKFAGMQAVFLTTILQFTLAPLLWSFWLVQLDLTHPAQALQEPVFHALLALFLLSEGVSLLVGSLALVRSPHIGLIPWVPTLILYFPLAVAAAYKAWWELLADPFFWDKTTHGRSGPDPPA</sequence>
<feature type="domain" description="Glycosyltransferase 2-like" evidence="6">
    <location>
        <begin position="341"/>
        <end position="529"/>
    </location>
</feature>
<dbReference type="InterPro" id="IPR007831">
    <property type="entry name" value="T2SS_GspE_N"/>
</dbReference>
<feature type="transmembrane region" description="Helical" evidence="4">
    <location>
        <begin position="577"/>
        <end position="599"/>
    </location>
</feature>
<dbReference type="Pfam" id="PF13632">
    <property type="entry name" value="Glyco_trans_2_3"/>
    <property type="match status" value="1"/>
</dbReference>
<evidence type="ECO:0000259" key="5">
    <source>
        <dbReference type="Pfam" id="PF05157"/>
    </source>
</evidence>
<evidence type="ECO:0000256" key="3">
    <source>
        <dbReference type="ARBA" id="ARBA00022679"/>
    </source>
</evidence>
<proteinExistence type="inferred from homology"/>
<keyword evidence="4" id="KW-0472">Membrane</keyword>
<evidence type="ECO:0000313" key="8">
    <source>
        <dbReference type="Proteomes" id="UP001348149"/>
    </source>
</evidence>
<gene>
    <name evidence="7" type="ORF">VK792_07120</name>
</gene>
<organism evidence="7 8">
    <name type="scientific">Mesobacterium hydrothermale</name>
    <dbReference type="NCBI Taxonomy" id="3111907"/>
    <lineage>
        <taxon>Bacteria</taxon>
        <taxon>Pseudomonadati</taxon>
        <taxon>Pseudomonadota</taxon>
        <taxon>Alphaproteobacteria</taxon>
        <taxon>Rhodobacterales</taxon>
        <taxon>Roseobacteraceae</taxon>
        <taxon>Mesobacterium</taxon>
    </lineage>
</organism>
<name>A0ABU6HF38_9RHOB</name>
<dbReference type="Pfam" id="PF05157">
    <property type="entry name" value="MshEN"/>
    <property type="match status" value="1"/>
</dbReference>
<comment type="caution">
    <text evidence="7">The sequence shown here is derived from an EMBL/GenBank/DDBJ whole genome shotgun (WGS) entry which is preliminary data.</text>
</comment>
<keyword evidence="3" id="KW-0808">Transferase</keyword>
<feature type="transmembrane region" description="Helical" evidence="4">
    <location>
        <begin position="546"/>
        <end position="570"/>
    </location>
</feature>
<dbReference type="PANTHER" id="PTHR43630">
    <property type="entry name" value="POLY-BETA-1,6-N-ACETYL-D-GLUCOSAMINE SYNTHASE"/>
    <property type="match status" value="1"/>
</dbReference>
<dbReference type="RefSeq" id="WP_326296720.1">
    <property type="nucleotide sequence ID" value="NZ_JAYLLH010000007.1"/>
</dbReference>
<keyword evidence="2" id="KW-0328">Glycosyltransferase</keyword>
<keyword evidence="4" id="KW-0812">Transmembrane</keyword>
<protein>
    <submittedName>
        <fullName evidence="7">Glycosyltransferase family 2 protein</fullName>
    </submittedName>
</protein>
<evidence type="ECO:0000259" key="6">
    <source>
        <dbReference type="Pfam" id="PF13632"/>
    </source>
</evidence>
<dbReference type="Gene3D" id="3.90.550.10">
    <property type="entry name" value="Spore Coat Polysaccharide Biosynthesis Protein SpsA, Chain A"/>
    <property type="match status" value="1"/>
</dbReference>
<dbReference type="InterPro" id="IPR029044">
    <property type="entry name" value="Nucleotide-diphossugar_trans"/>
</dbReference>
<feature type="transmembrane region" description="Helical" evidence="4">
    <location>
        <begin position="505"/>
        <end position="526"/>
    </location>
</feature>
<dbReference type="InterPro" id="IPR001173">
    <property type="entry name" value="Glyco_trans_2-like"/>
</dbReference>
<reference evidence="7 8" key="1">
    <citation type="submission" date="2024-01" db="EMBL/GenBank/DDBJ databases">
        <title>Mesobacterium rodlantinim sp. nov., isolated from shallow sea hydrothermal systems off Kueishantao Island.</title>
        <authorList>
            <person name="Su Z."/>
            <person name="Tang K."/>
        </authorList>
    </citation>
    <scope>NUCLEOTIDE SEQUENCE [LARGE SCALE GENOMIC DNA]</scope>
    <source>
        <strain evidence="7 8">TK19101</strain>
    </source>
</reference>
<evidence type="ECO:0000256" key="2">
    <source>
        <dbReference type="ARBA" id="ARBA00022676"/>
    </source>
</evidence>
<dbReference type="SUPFAM" id="SSF160246">
    <property type="entry name" value="EspE N-terminal domain-like"/>
    <property type="match status" value="1"/>
</dbReference>
<keyword evidence="8" id="KW-1185">Reference proteome</keyword>
<dbReference type="Proteomes" id="UP001348149">
    <property type="component" value="Unassembled WGS sequence"/>
</dbReference>
<evidence type="ECO:0000313" key="7">
    <source>
        <dbReference type="EMBL" id="MEC3861052.1"/>
    </source>
</evidence>
<feature type="domain" description="Type II secretion system protein GspE N-terminal" evidence="5">
    <location>
        <begin position="79"/>
        <end position="159"/>
    </location>
</feature>
<comment type="similarity">
    <text evidence="1">Belongs to the glycosyltransferase 2 family.</text>
</comment>
<evidence type="ECO:0000256" key="1">
    <source>
        <dbReference type="ARBA" id="ARBA00006739"/>
    </source>
</evidence>
<evidence type="ECO:0000256" key="4">
    <source>
        <dbReference type="SAM" id="Phobius"/>
    </source>
</evidence>
<dbReference type="SUPFAM" id="SSF53448">
    <property type="entry name" value="Nucleotide-diphospho-sugar transferases"/>
    <property type="match status" value="1"/>
</dbReference>
<dbReference type="EMBL" id="JAYLLH010000007">
    <property type="protein sequence ID" value="MEC3861052.1"/>
    <property type="molecule type" value="Genomic_DNA"/>
</dbReference>
<dbReference type="InterPro" id="IPR037257">
    <property type="entry name" value="T2SS_E_N_sf"/>
</dbReference>
<dbReference type="PANTHER" id="PTHR43630:SF1">
    <property type="entry name" value="POLY-BETA-1,6-N-ACETYL-D-GLUCOSAMINE SYNTHASE"/>
    <property type="match status" value="1"/>
</dbReference>
<keyword evidence="4" id="KW-1133">Transmembrane helix</keyword>